<dbReference type="EMBL" id="LXQA011279519">
    <property type="protein sequence ID" value="MCI91680.1"/>
    <property type="molecule type" value="Genomic_DNA"/>
</dbReference>
<organism evidence="1 2">
    <name type="scientific">Trifolium medium</name>
    <dbReference type="NCBI Taxonomy" id="97028"/>
    <lineage>
        <taxon>Eukaryota</taxon>
        <taxon>Viridiplantae</taxon>
        <taxon>Streptophyta</taxon>
        <taxon>Embryophyta</taxon>
        <taxon>Tracheophyta</taxon>
        <taxon>Spermatophyta</taxon>
        <taxon>Magnoliopsida</taxon>
        <taxon>eudicotyledons</taxon>
        <taxon>Gunneridae</taxon>
        <taxon>Pentapetalae</taxon>
        <taxon>rosids</taxon>
        <taxon>fabids</taxon>
        <taxon>Fabales</taxon>
        <taxon>Fabaceae</taxon>
        <taxon>Papilionoideae</taxon>
        <taxon>50 kb inversion clade</taxon>
        <taxon>NPAAA clade</taxon>
        <taxon>Hologalegina</taxon>
        <taxon>IRL clade</taxon>
        <taxon>Trifolieae</taxon>
        <taxon>Trifolium</taxon>
    </lineage>
</organism>
<sequence length="18" mass="2059">MHLWNMAGALHKPNGILR</sequence>
<protein>
    <submittedName>
        <fullName evidence="1">Uncharacterized protein</fullName>
    </submittedName>
</protein>
<comment type="caution">
    <text evidence="1">The sequence shown here is derived from an EMBL/GenBank/DDBJ whole genome shotgun (WGS) entry which is preliminary data.</text>
</comment>
<dbReference type="AlphaFoldDB" id="A0A392VYZ7"/>
<feature type="non-terminal residue" evidence="1">
    <location>
        <position position="18"/>
    </location>
</feature>
<evidence type="ECO:0000313" key="1">
    <source>
        <dbReference type="EMBL" id="MCI91680.1"/>
    </source>
</evidence>
<keyword evidence="2" id="KW-1185">Reference proteome</keyword>
<name>A0A392VYZ7_9FABA</name>
<evidence type="ECO:0000313" key="2">
    <source>
        <dbReference type="Proteomes" id="UP000265520"/>
    </source>
</evidence>
<proteinExistence type="predicted"/>
<dbReference type="Proteomes" id="UP000265520">
    <property type="component" value="Unassembled WGS sequence"/>
</dbReference>
<accession>A0A392VYZ7</accession>
<reference evidence="1 2" key="1">
    <citation type="journal article" date="2018" name="Front. Plant Sci.">
        <title>Red Clover (Trifolium pratense) and Zigzag Clover (T. medium) - A Picture of Genomic Similarities and Differences.</title>
        <authorList>
            <person name="Dluhosova J."/>
            <person name="Istvanek J."/>
            <person name="Nedelnik J."/>
            <person name="Repkova J."/>
        </authorList>
    </citation>
    <scope>NUCLEOTIDE SEQUENCE [LARGE SCALE GENOMIC DNA]</scope>
    <source>
        <strain evidence="2">cv. 10/8</strain>
        <tissue evidence="1">Leaf</tissue>
    </source>
</reference>